<keyword evidence="3" id="KW-0597">Phosphoprotein</keyword>
<feature type="transmembrane region" description="Helical" evidence="9">
    <location>
        <begin position="203"/>
        <end position="223"/>
    </location>
</feature>
<evidence type="ECO:0000256" key="7">
    <source>
        <dbReference type="ARBA" id="ARBA00022840"/>
    </source>
</evidence>
<organism evidence="11 12">
    <name type="scientific">Thalassospira xiamenensis</name>
    <dbReference type="NCBI Taxonomy" id="220697"/>
    <lineage>
        <taxon>Bacteria</taxon>
        <taxon>Pseudomonadati</taxon>
        <taxon>Pseudomonadota</taxon>
        <taxon>Alphaproteobacteria</taxon>
        <taxon>Rhodospirillales</taxon>
        <taxon>Thalassospiraceae</taxon>
        <taxon>Thalassospira</taxon>
    </lineage>
</organism>
<dbReference type="InterPro" id="IPR003661">
    <property type="entry name" value="HisK_dim/P_dom"/>
</dbReference>
<name>A0A285TXC1_9PROT</name>
<feature type="transmembrane region" description="Helical" evidence="9">
    <location>
        <begin position="18"/>
        <end position="38"/>
    </location>
</feature>
<reference evidence="11 12" key="1">
    <citation type="submission" date="2017-08" db="EMBL/GenBank/DDBJ databases">
        <authorList>
            <person name="de Groot N.N."/>
        </authorList>
    </citation>
    <scope>NUCLEOTIDE SEQUENCE [LARGE SCALE GENOMIC DNA]</scope>
    <source>
        <strain evidence="11 12">USBA 78</strain>
    </source>
</reference>
<dbReference type="SMART" id="SM00387">
    <property type="entry name" value="HATPase_c"/>
    <property type="match status" value="1"/>
</dbReference>
<dbReference type="InterPro" id="IPR005467">
    <property type="entry name" value="His_kinase_dom"/>
</dbReference>
<evidence type="ECO:0000256" key="8">
    <source>
        <dbReference type="ARBA" id="ARBA00023012"/>
    </source>
</evidence>
<dbReference type="InterPro" id="IPR003594">
    <property type="entry name" value="HATPase_dom"/>
</dbReference>
<dbReference type="PANTHER" id="PTHR43065">
    <property type="entry name" value="SENSOR HISTIDINE KINASE"/>
    <property type="match status" value="1"/>
</dbReference>
<dbReference type="CDD" id="cd00082">
    <property type="entry name" value="HisKA"/>
    <property type="match status" value="1"/>
</dbReference>
<dbReference type="Pfam" id="PF02518">
    <property type="entry name" value="HATPase_c"/>
    <property type="match status" value="1"/>
</dbReference>
<keyword evidence="9" id="KW-0812">Transmembrane</keyword>
<sequence>MTFIRISWPKSLKGQFNLALAGLTLLILAIGFIGIRSLDETVNASSRLSEDRLKHMEDAQTLVRTALLLEREARMMQMASASAEMQNHYNQILVHLDEMDNLVSNLGQAGTNISVLAFQHTAQLFRGTIHILAKLRDQALNSNIEENQNGVLATRLDLFNRNLAQQGQELLAASEALSNDFTSDYRQSVQQLTQKAENRRFQVLGLLAISLVVAWFISTRFLGKVVISRLQKVSHYLRRAGEAPSKDAGVPVTGDDEIGEMARAVEQYMKERQQLAKVQQEAAHTARFIAVGQLAAGIAHEINTPAQYIGDNLQFIRTIAENMAKDPACSSWQDDLTEVASAISDSREGIKHISGIVTSMKEFSHPGITDRIEADINRALENALTVSQNQWKHVATLEQNFDPNLRPLLCDIGKLNQVFLNLIVNAAHAIEKSGKPYPGKIFVTTTQNQDSIEVRISDTGTGIDEALCERIFDPFFTTKEPGQGTGQGLAICQDIVVQKHGGTIDVIGNEGEGAEFVIRLPIISPDNFSEADKEE</sequence>
<protein>
    <recommendedName>
        <fullName evidence="2">histidine kinase</fullName>
        <ecNumber evidence="2">2.7.13.3</ecNumber>
    </recommendedName>
</protein>
<dbReference type="Gene3D" id="1.10.287.130">
    <property type="match status" value="1"/>
</dbReference>
<evidence type="ECO:0000256" key="3">
    <source>
        <dbReference type="ARBA" id="ARBA00022553"/>
    </source>
</evidence>
<proteinExistence type="predicted"/>
<dbReference type="RefSeq" id="WP_249278173.1">
    <property type="nucleotide sequence ID" value="NZ_OBMM01000008.1"/>
</dbReference>
<dbReference type="GO" id="GO:0000155">
    <property type="term" value="F:phosphorelay sensor kinase activity"/>
    <property type="evidence" value="ECO:0007669"/>
    <property type="project" value="InterPro"/>
</dbReference>
<keyword evidence="9" id="KW-0472">Membrane</keyword>
<evidence type="ECO:0000313" key="11">
    <source>
        <dbReference type="EMBL" id="SOC30223.1"/>
    </source>
</evidence>
<keyword evidence="4" id="KW-0808">Transferase</keyword>
<keyword evidence="7" id="KW-0067">ATP-binding</keyword>
<evidence type="ECO:0000313" key="12">
    <source>
        <dbReference type="Proteomes" id="UP000219068"/>
    </source>
</evidence>
<evidence type="ECO:0000259" key="10">
    <source>
        <dbReference type="PROSITE" id="PS50109"/>
    </source>
</evidence>
<dbReference type="SUPFAM" id="SSF55874">
    <property type="entry name" value="ATPase domain of HSP90 chaperone/DNA topoisomerase II/histidine kinase"/>
    <property type="match status" value="1"/>
</dbReference>
<gene>
    <name evidence="11" type="ORF">SAMN05428964_108188</name>
</gene>
<dbReference type="PANTHER" id="PTHR43065:SF46">
    <property type="entry name" value="C4-DICARBOXYLATE TRANSPORT SENSOR PROTEIN DCTB"/>
    <property type="match status" value="1"/>
</dbReference>
<evidence type="ECO:0000256" key="5">
    <source>
        <dbReference type="ARBA" id="ARBA00022741"/>
    </source>
</evidence>
<evidence type="ECO:0000256" key="2">
    <source>
        <dbReference type="ARBA" id="ARBA00012438"/>
    </source>
</evidence>
<dbReference type="PROSITE" id="PS50109">
    <property type="entry name" value="HIS_KIN"/>
    <property type="match status" value="1"/>
</dbReference>
<comment type="catalytic activity">
    <reaction evidence="1">
        <text>ATP + protein L-histidine = ADP + protein N-phospho-L-histidine.</text>
        <dbReference type="EC" id="2.7.13.3"/>
    </reaction>
</comment>
<dbReference type="EMBL" id="OBMM01000008">
    <property type="protein sequence ID" value="SOC30223.1"/>
    <property type="molecule type" value="Genomic_DNA"/>
</dbReference>
<dbReference type="EC" id="2.7.13.3" evidence="2"/>
<dbReference type="Proteomes" id="UP000219068">
    <property type="component" value="Unassembled WGS sequence"/>
</dbReference>
<dbReference type="AlphaFoldDB" id="A0A285TXC1"/>
<evidence type="ECO:0000256" key="4">
    <source>
        <dbReference type="ARBA" id="ARBA00022679"/>
    </source>
</evidence>
<dbReference type="InterPro" id="IPR036890">
    <property type="entry name" value="HATPase_C_sf"/>
</dbReference>
<keyword evidence="8" id="KW-0902">Two-component regulatory system</keyword>
<accession>A0A285TXC1</accession>
<keyword evidence="6 11" id="KW-0418">Kinase</keyword>
<evidence type="ECO:0000256" key="6">
    <source>
        <dbReference type="ARBA" id="ARBA00022777"/>
    </source>
</evidence>
<dbReference type="InterPro" id="IPR004358">
    <property type="entry name" value="Sig_transdc_His_kin-like_C"/>
</dbReference>
<dbReference type="PRINTS" id="PR00344">
    <property type="entry name" value="BCTRLSENSOR"/>
</dbReference>
<feature type="domain" description="Histidine kinase" evidence="10">
    <location>
        <begin position="297"/>
        <end position="524"/>
    </location>
</feature>
<dbReference type="Gene3D" id="6.10.340.10">
    <property type="match status" value="1"/>
</dbReference>
<dbReference type="Gene3D" id="3.30.565.10">
    <property type="entry name" value="Histidine kinase-like ATPase, C-terminal domain"/>
    <property type="match status" value="1"/>
</dbReference>
<keyword evidence="5" id="KW-0547">Nucleotide-binding</keyword>
<evidence type="ECO:0000256" key="9">
    <source>
        <dbReference type="SAM" id="Phobius"/>
    </source>
</evidence>
<dbReference type="GO" id="GO:0005524">
    <property type="term" value="F:ATP binding"/>
    <property type="evidence" value="ECO:0007669"/>
    <property type="project" value="UniProtKB-KW"/>
</dbReference>
<keyword evidence="9" id="KW-1133">Transmembrane helix</keyword>
<evidence type="ECO:0000256" key="1">
    <source>
        <dbReference type="ARBA" id="ARBA00000085"/>
    </source>
</evidence>